<dbReference type="InterPro" id="IPR037185">
    <property type="entry name" value="EmrE-like"/>
</dbReference>
<evidence type="ECO:0000259" key="7">
    <source>
        <dbReference type="Pfam" id="PF00892"/>
    </source>
</evidence>
<evidence type="ECO:0000313" key="8">
    <source>
        <dbReference type="EMBL" id="PTE19334.1"/>
    </source>
</evidence>
<evidence type="ECO:0000256" key="3">
    <source>
        <dbReference type="ARBA" id="ARBA00022692"/>
    </source>
</evidence>
<feature type="transmembrane region" description="Helical" evidence="6">
    <location>
        <begin position="99"/>
        <end position="118"/>
    </location>
</feature>
<feature type="domain" description="EamA" evidence="7">
    <location>
        <begin position="153"/>
        <end position="284"/>
    </location>
</feature>
<feature type="transmembrane region" description="Helical" evidence="6">
    <location>
        <begin position="217"/>
        <end position="240"/>
    </location>
</feature>
<evidence type="ECO:0000256" key="6">
    <source>
        <dbReference type="SAM" id="Phobius"/>
    </source>
</evidence>
<comment type="similarity">
    <text evidence="2">Belongs to the drug/metabolite transporter (DMT) superfamily. 10 TMS drug/metabolite exporter (DME) (TC 2.A.7.3) family.</text>
</comment>
<comment type="caution">
    <text evidence="8">The sequence shown here is derived from an EMBL/GenBank/DDBJ whole genome shotgun (WGS) entry which is preliminary data.</text>
</comment>
<dbReference type="EMBL" id="PZKF01000001">
    <property type="protein sequence ID" value="PTE19334.1"/>
    <property type="molecule type" value="Genomic_DNA"/>
</dbReference>
<feature type="transmembrane region" description="Helical" evidence="6">
    <location>
        <begin position="30"/>
        <end position="57"/>
    </location>
</feature>
<protein>
    <submittedName>
        <fullName evidence="8">EamA family transporter</fullName>
    </submittedName>
</protein>
<keyword evidence="5 6" id="KW-0472">Membrane</keyword>
<evidence type="ECO:0000256" key="2">
    <source>
        <dbReference type="ARBA" id="ARBA00009853"/>
    </source>
</evidence>
<organism evidence="8 9">
    <name type="scientific">Phaeovulum veldkampii DSM 11550</name>
    <dbReference type="NCBI Taxonomy" id="1185920"/>
    <lineage>
        <taxon>Bacteria</taxon>
        <taxon>Pseudomonadati</taxon>
        <taxon>Pseudomonadota</taxon>
        <taxon>Alphaproteobacteria</taxon>
        <taxon>Rhodobacterales</taxon>
        <taxon>Paracoccaceae</taxon>
        <taxon>Phaeovulum</taxon>
    </lineage>
</organism>
<feature type="domain" description="EamA" evidence="7">
    <location>
        <begin position="9"/>
        <end position="141"/>
    </location>
</feature>
<keyword evidence="9" id="KW-1185">Reference proteome</keyword>
<dbReference type="GO" id="GO:0016020">
    <property type="term" value="C:membrane"/>
    <property type="evidence" value="ECO:0007669"/>
    <property type="project" value="UniProtKB-SubCell"/>
</dbReference>
<feature type="transmembrane region" description="Helical" evidence="6">
    <location>
        <begin position="127"/>
        <end position="145"/>
    </location>
</feature>
<reference evidence="8 9" key="1">
    <citation type="submission" date="2018-03" db="EMBL/GenBank/DDBJ databases">
        <title>Rhodobacter veldkampii.</title>
        <authorList>
            <person name="Meyer T.E."/>
            <person name="Miller S."/>
            <person name="Lodha T."/>
            <person name="Gandham S."/>
            <person name="Chintalapati S."/>
            <person name="Chintalapati V.R."/>
        </authorList>
    </citation>
    <scope>NUCLEOTIDE SEQUENCE [LARGE SCALE GENOMIC DNA]</scope>
    <source>
        <strain evidence="8 9">DSM 11550</strain>
    </source>
</reference>
<dbReference type="InterPro" id="IPR000620">
    <property type="entry name" value="EamA_dom"/>
</dbReference>
<dbReference type="Pfam" id="PF00892">
    <property type="entry name" value="EamA"/>
    <property type="match status" value="2"/>
</dbReference>
<evidence type="ECO:0000256" key="4">
    <source>
        <dbReference type="ARBA" id="ARBA00022989"/>
    </source>
</evidence>
<dbReference type="Gene3D" id="1.10.3730.20">
    <property type="match status" value="1"/>
</dbReference>
<dbReference type="OrthoDB" id="9815809at2"/>
<accession>A0A2T4JN49</accession>
<comment type="subcellular location">
    <subcellularLocation>
        <location evidence="1">Membrane</location>
        <topology evidence="1">Multi-pass membrane protein</topology>
    </subcellularLocation>
</comment>
<feature type="transmembrane region" description="Helical" evidence="6">
    <location>
        <begin position="188"/>
        <end position="211"/>
    </location>
</feature>
<keyword evidence="4 6" id="KW-1133">Transmembrane helix</keyword>
<feature type="transmembrane region" description="Helical" evidence="6">
    <location>
        <begin position="151"/>
        <end position="168"/>
    </location>
</feature>
<evidence type="ECO:0000256" key="1">
    <source>
        <dbReference type="ARBA" id="ARBA00004141"/>
    </source>
</evidence>
<feature type="transmembrane region" description="Helical" evidence="6">
    <location>
        <begin position="69"/>
        <end position="93"/>
    </location>
</feature>
<keyword evidence="3 6" id="KW-0812">Transmembrane</keyword>
<name>A0A2T4JN49_9RHOB</name>
<evidence type="ECO:0000313" key="9">
    <source>
        <dbReference type="Proteomes" id="UP000241899"/>
    </source>
</evidence>
<dbReference type="RefSeq" id="WP_107323463.1">
    <property type="nucleotide sequence ID" value="NZ_NHSP01000092.1"/>
</dbReference>
<evidence type="ECO:0000256" key="5">
    <source>
        <dbReference type="ARBA" id="ARBA00023136"/>
    </source>
</evidence>
<feature type="transmembrane region" description="Helical" evidence="6">
    <location>
        <begin position="247"/>
        <end position="266"/>
    </location>
</feature>
<dbReference type="PANTHER" id="PTHR22911:SF6">
    <property type="entry name" value="SOLUTE CARRIER FAMILY 35 MEMBER G1"/>
    <property type="match status" value="1"/>
</dbReference>
<dbReference type="Proteomes" id="UP000241899">
    <property type="component" value="Unassembled WGS sequence"/>
</dbReference>
<dbReference type="AlphaFoldDB" id="A0A2T4JN49"/>
<dbReference type="SUPFAM" id="SSF103481">
    <property type="entry name" value="Multidrug resistance efflux transporter EmrE"/>
    <property type="match status" value="2"/>
</dbReference>
<dbReference type="PANTHER" id="PTHR22911">
    <property type="entry name" value="ACYL-MALONYL CONDENSING ENZYME-RELATED"/>
    <property type="match status" value="1"/>
</dbReference>
<gene>
    <name evidence="8" type="ORF">C5F46_00885</name>
</gene>
<sequence length="319" mass="33746">MTQTDRILPGVALMIAFCIIAPLIDVSSKLAAAAVPVGIVTLGRFIVQAALMAPIVLLMRLDWRMSPRVLLLTTLRALCSIGSTYTFVAAVQAMPIADALAIAFVEPFIILLIGKLVLGEQVGLRRLGASVVGFVGALFVIQPSFAVFGPVALFPLGTAFFFALYMLITRRLSRDMHSVTMQLHTALIAAPICLPLLIAGDALGAPSLALVAPQGIFWLWVFCVGLTATISHMALTYALALAPSSTLAPLHYLEIVTATLFGYLVFGDFPNPLTWVGIGIIVASGLYVIHRERVVAAAARPAPHPDTAAAAAPEAAPKR</sequence>
<feature type="transmembrane region" description="Helical" evidence="6">
    <location>
        <begin position="7"/>
        <end position="24"/>
    </location>
</feature>
<proteinExistence type="inferred from homology"/>
<feature type="transmembrane region" description="Helical" evidence="6">
    <location>
        <begin position="272"/>
        <end position="290"/>
    </location>
</feature>